<evidence type="ECO:0000256" key="1">
    <source>
        <dbReference type="SAM" id="Phobius"/>
    </source>
</evidence>
<reference evidence="2 3" key="1">
    <citation type="journal article" date="2018" name="Nat. Biotechnol.">
        <title>A standardized bacterial taxonomy based on genome phylogeny substantially revises the tree of life.</title>
        <authorList>
            <person name="Parks D.H."/>
            <person name="Chuvochina M."/>
            <person name="Waite D.W."/>
            <person name="Rinke C."/>
            <person name="Skarshewski A."/>
            <person name="Chaumeil P.A."/>
            <person name="Hugenholtz P."/>
        </authorList>
    </citation>
    <scope>NUCLEOTIDE SEQUENCE [LARGE SCALE GENOMIC DNA]</scope>
    <source>
        <strain evidence="2">UBA9359</strain>
    </source>
</reference>
<name>A0A3D5J5A4_9FLAO</name>
<organism evidence="2 3">
    <name type="scientific">Zunongwangia profunda</name>
    <dbReference type="NCBI Taxonomy" id="398743"/>
    <lineage>
        <taxon>Bacteria</taxon>
        <taxon>Pseudomonadati</taxon>
        <taxon>Bacteroidota</taxon>
        <taxon>Flavobacteriia</taxon>
        <taxon>Flavobacteriales</taxon>
        <taxon>Flavobacteriaceae</taxon>
        <taxon>Zunongwangia</taxon>
    </lineage>
</organism>
<keyword evidence="1" id="KW-1133">Transmembrane helix</keyword>
<sequence>MVWLAKNNPATAITDKIDFFMSISFSNNSVCYFFVLLVVYSKGKIIPNSRDHTKQTNYQLFILKKDF</sequence>
<dbReference type="AlphaFoldDB" id="A0A3D5J5A4"/>
<evidence type="ECO:0000313" key="3">
    <source>
        <dbReference type="Proteomes" id="UP000264330"/>
    </source>
</evidence>
<evidence type="ECO:0000313" key="2">
    <source>
        <dbReference type="EMBL" id="HCV83265.1"/>
    </source>
</evidence>
<accession>A0A3D5J5A4</accession>
<keyword evidence="1" id="KW-0812">Transmembrane</keyword>
<dbReference type="EMBL" id="DPMF01000448">
    <property type="protein sequence ID" value="HCV83265.1"/>
    <property type="molecule type" value="Genomic_DNA"/>
</dbReference>
<feature type="transmembrane region" description="Helical" evidence="1">
    <location>
        <begin position="20"/>
        <end position="40"/>
    </location>
</feature>
<comment type="caution">
    <text evidence="2">The sequence shown here is derived from an EMBL/GenBank/DDBJ whole genome shotgun (WGS) entry which is preliminary data.</text>
</comment>
<dbReference type="Proteomes" id="UP000264330">
    <property type="component" value="Unassembled WGS sequence"/>
</dbReference>
<keyword evidence="1" id="KW-0472">Membrane</keyword>
<proteinExistence type="predicted"/>
<gene>
    <name evidence="2" type="ORF">DGQ38_19695</name>
</gene>
<protein>
    <submittedName>
        <fullName evidence="2">Uncharacterized protein</fullName>
    </submittedName>
</protein>